<keyword evidence="1" id="KW-0547">Nucleotide-binding</keyword>
<keyword evidence="1" id="KW-0067">ATP-binding</keyword>
<dbReference type="EMBL" id="CP083681">
    <property type="protein sequence ID" value="UYU73135.1"/>
    <property type="molecule type" value="Genomic_DNA"/>
</dbReference>
<keyword evidence="1" id="KW-0347">Helicase</keyword>
<reference evidence="1" key="2">
    <citation type="submission" date="2022-10" db="EMBL/GenBank/DDBJ databases">
        <title>Human gut microbiome strain richness.</title>
        <authorList>
            <person name="Chen-Liaw A."/>
        </authorList>
    </citation>
    <scope>NUCLEOTIDE SEQUENCE</scope>
    <source>
        <strain evidence="1">1001283st1_A3_1001283B150304_161114</strain>
    </source>
</reference>
<sequence length="218" mass="24798">MKQKLTRALIDEIRKEMPVLTEMEMRCCNGGDGGTVSWDCLFNCMNAIDPSRSAQEYAKEYADRYNLDPNTMGGVPENYINDVLTTLGFNNVPTNSMTPSREYHQIVAIENHDGTAHAVILSSFMDENGNFFYYDPTTNTGGLQANKSDIVGIYRISRSDINNPENVDNSYVGDSTFGYNNSIYADYYTSDYNYNGSYNNYEYNRDDQNDYSNYNSSF</sequence>
<dbReference type="RefSeq" id="WP_008764480.1">
    <property type="nucleotide sequence ID" value="NZ_BAABXH010000002.1"/>
</dbReference>
<reference evidence="2" key="1">
    <citation type="submission" date="2021-06" db="EMBL/GenBank/DDBJ databases">
        <title>Interrogation of the integrated mobile genetic elements in gut-associated Bacteroides with a consensus prediction approach.</title>
        <authorList>
            <person name="Campbell D.E."/>
            <person name="Leigh J.R."/>
            <person name="Kim T."/>
            <person name="England W."/>
            <person name="Whitaker R.J."/>
            <person name="Degnan P.H."/>
        </authorList>
    </citation>
    <scope>NUCLEOTIDE SEQUENCE</scope>
    <source>
        <strain evidence="2">VPI-BTDOT2</strain>
    </source>
</reference>
<evidence type="ECO:0000313" key="2">
    <source>
        <dbReference type="EMBL" id="UYU73135.1"/>
    </source>
</evidence>
<gene>
    <name evidence="2" type="ORF">KQP59_08525</name>
    <name evidence="1" type="ORF">PO127_28115</name>
</gene>
<dbReference type="GO" id="GO:0004386">
    <property type="term" value="F:helicase activity"/>
    <property type="evidence" value="ECO:0007669"/>
    <property type="project" value="UniProtKB-KW"/>
</dbReference>
<dbReference type="EMBL" id="JAQNVG010000126">
    <property type="protein sequence ID" value="MDC2239608.1"/>
    <property type="molecule type" value="Genomic_DNA"/>
</dbReference>
<evidence type="ECO:0000313" key="3">
    <source>
        <dbReference type="Proteomes" id="UP001217776"/>
    </source>
</evidence>
<accession>C6IKF9</accession>
<protein>
    <submittedName>
        <fullName evidence="1">RNA helicase</fullName>
    </submittedName>
</protein>
<dbReference type="Proteomes" id="UP001217776">
    <property type="component" value="Unassembled WGS sequence"/>
</dbReference>
<dbReference type="AlphaFoldDB" id="C6IKF9"/>
<name>C6IKF9_BACT4</name>
<organism evidence="1 3">
    <name type="scientific">Bacteroides thetaiotaomicron</name>
    <dbReference type="NCBI Taxonomy" id="818"/>
    <lineage>
        <taxon>Bacteria</taxon>
        <taxon>Pseudomonadati</taxon>
        <taxon>Bacteroidota</taxon>
        <taxon>Bacteroidia</taxon>
        <taxon>Bacteroidales</taxon>
        <taxon>Bacteroidaceae</taxon>
        <taxon>Bacteroides</taxon>
    </lineage>
</organism>
<evidence type="ECO:0000313" key="1">
    <source>
        <dbReference type="EMBL" id="MDC2239608.1"/>
    </source>
</evidence>
<dbReference type="Proteomes" id="UP001156216">
    <property type="component" value="Chromosome"/>
</dbReference>
<proteinExistence type="predicted"/>
<keyword evidence="1" id="KW-0378">Hydrolase</keyword>